<evidence type="ECO:0000259" key="2">
    <source>
        <dbReference type="SMART" id="SM00867"/>
    </source>
</evidence>
<proteinExistence type="predicted"/>
<dbReference type="Gene3D" id="2.40.128.110">
    <property type="entry name" value="Lipid/polyisoprenoid-binding, YceI-like"/>
    <property type="match status" value="1"/>
</dbReference>
<protein>
    <submittedName>
        <fullName evidence="3">Protein YceI</fullName>
    </submittedName>
</protein>
<dbReference type="InterPro" id="IPR036761">
    <property type="entry name" value="TTHA0802/YceI-like_sf"/>
</dbReference>
<dbReference type="SUPFAM" id="SSF101874">
    <property type="entry name" value="YceI-like"/>
    <property type="match status" value="1"/>
</dbReference>
<accession>A0A679IM91</accession>
<keyword evidence="1" id="KW-0732">Signal</keyword>
<evidence type="ECO:0000313" key="3">
    <source>
        <dbReference type="EMBL" id="CAA2100138.1"/>
    </source>
</evidence>
<organism evidence="3">
    <name type="scientific">Methylobacterium bullatum</name>
    <dbReference type="NCBI Taxonomy" id="570505"/>
    <lineage>
        <taxon>Bacteria</taxon>
        <taxon>Pseudomonadati</taxon>
        <taxon>Pseudomonadota</taxon>
        <taxon>Alphaproteobacteria</taxon>
        <taxon>Hyphomicrobiales</taxon>
        <taxon>Methylobacteriaceae</taxon>
        <taxon>Methylobacterium</taxon>
    </lineage>
</organism>
<evidence type="ECO:0000256" key="1">
    <source>
        <dbReference type="SAM" id="SignalP"/>
    </source>
</evidence>
<feature type="chain" id="PRO_5025558311" evidence="1">
    <location>
        <begin position="20"/>
        <end position="209"/>
    </location>
</feature>
<dbReference type="AlphaFoldDB" id="A0A679IM91"/>
<dbReference type="Pfam" id="PF04264">
    <property type="entry name" value="YceI"/>
    <property type="match status" value="1"/>
</dbReference>
<sequence length="209" mass="22211">MRTPLAALVMVMAAASAHAQTPAQNPAQDAAPTTDPTQVRAGSYVLDAAHGKITWSVSHLGYSTYYGQITDVSGQADLDPKDPGKNRLTVTIGMGSINALNEALNRHLQGPDFFDTQKFPTATFTATLVEPTSPTTARVAGSLTLKGVTKPVAFDATFNRAGLNPIDKRYTVGFDGWAVIKRSDFGVNAFLPAIGDDVSLRLEGEFKAQ</sequence>
<dbReference type="PANTHER" id="PTHR34406">
    <property type="entry name" value="PROTEIN YCEI"/>
    <property type="match status" value="1"/>
</dbReference>
<dbReference type="PANTHER" id="PTHR34406:SF1">
    <property type="entry name" value="PROTEIN YCEI"/>
    <property type="match status" value="1"/>
</dbReference>
<feature type="domain" description="Lipid/polyisoprenoid-binding YceI-like" evidence="2">
    <location>
        <begin position="43"/>
        <end position="207"/>
    </location>
</feature>
<dbReference type="InterPro" id="IPR007372">
    <property type="entry name" value="Lipid/polyisoprenoid-bd_YceI"/>
</dbReference>
<dbReference type="EMBL" id="LR743504">
    <property type="protein sequence ID" value="CAA2100138.1"/>
    <property type="molecule type" value="Genomic_DNA"/>
</dbReference>
<dbReference type="SMART" id="SM00867">
    <property type="entry name" value="YceI"/>
    <property type="match status" value="1"/>
</dbReference>
<gene>
    <name evidence="3" type="primary">yceI</name>
    <name evidence="3" type="ORF">MBUL_00520</name>
</gene>
<reference evidence="3" key="1">
    <citation type="submission" date="2019-12" db="EMBL/GenBank/DDBJ databases">
        <authorList>
            <person name="Cremers G."/>
        </authorList>
    </citation>
    <scope>NUCLEOTIDE SEQUENCE</scope>
    <source>
        <strain evidence="3">Mbul1</strain>
    </source>
</reference>
<feature type="signal peptide" evidence="1">
    <location>
        <begin position="1"/>
        <end position="19"/>
    </location>
</feature>
<name>A0A679IM91_9HYPH</name>